<dbReference type="Pfam" id="PF00069">
    <property type="entry name" value="Pkinase"/>
    <property type="match status" value="1"/>
</dbReference>
<dbReference type="InterPro" id="IPR011009">
    <property type="entry name" value="Kinase-like_dom_sf"/>
</dbReference>
<feature type="compositionally biased region" description="Pro residues" evidence="10">
    <location>
        <begin position="1"/>
        <end position="24"/>
    </location>
</feature>
<keyword evidence="2" id="KW-0547">Nucleotide-binding</keyword>
<evidence type="ECO:0000256" key="8">
    <source>
        <dbReference type="ARBA" id="ARBA00049299"/>
    </source>
</evidence>
<dbReference type="EC" id="2.7.12.2" evidence="6"/>
<comment type="caution">
    <text evidence="12">The sequence shown here is derived from an EMBL/GenBank/DDBJ whole genome shotgun (WGS) entry which is preliminary data.</text>
</comment>
<feature type="compositionally biased region" description="Low complexity" evidence="10">
    <location>
        <begin position="67"/>
        <end position="78"/>
    </location>
</feature>
<dbReference type="PANTHER" id="PTHR48013">
    <property type="entry name" value="DUAL SPECIFICITY MITOGEN-ACTIVATED PROTEIN KINASE KINASE 5-RELATED"/>
    <property type="match status" value="1"/>
</dbReference>
<feature type="region of interest" description="Disordered" evidence="10">
    <location>
        <begin position="1"/>
        <end position="239"/>
    </location>
</feature>
<sequence>MPPPPPSRPPPNRAPPSRPPPPEKPAWNDRFSQAATGPPPKKPLPMPATYKSTHGGSVKSRVDTGNRSRPGSSSSTGSRGSGGSRPGSRSNGSRPGSRGQQDPPYMPWLKKEAKSEIDNQPPFSHRSNNSSSRSLKSSSRPRGGGDNASVASNSSNVSGVTNIQRLAAQHFERLAETQKRLPAAGGASHKPTPPSRPPPVKAGKVAEAKDGRDEDDEVDDDYKLTIQSESDSDDDSTYSEPMLALDIGAINKEDEEGKAEDENNASFRVSDSFIKISGGFEIRRDGLQRTPKMSGSEANVFSKVKAGGMEGGGGDAKDLMVTLAVLGKGASGVVRKALHVPALMLVAQKVIPVFDDDRRHQMVRELKALYTNLVPLTTTPGDVGGGGSHSGKSSLVPCPHIVSLYEAYMDKKASSVTLVVEYMDGGSLQDIVETGGCNSEPVLANIACRVLYGLSFLHKNRQIHRDIKPANLLINHHGNVKVSDFGIVKDMGEGEAAAETFTGTFTYMSPERISGTKYSFSSDVWSLGLTLMTVALGKFPFEKEAEGGYWALLQALRGEEPVPPLNSYDLEEGVEFSDEFQDFLDLCLKKDPDERGSAAELLTHPFVSGVDLSEGGAETLEGDGSDTARAEIVEIQENVIEYYRRLWARQSSTGTKLTVPNFNKPKLKRLGRQIGLSVGIVQRKMRGVLKTLKGELMEHGLDSARGGEEDGGEYK</sequence>
<accession>A0A9W7B342</accession>
<feature type="compositionally biased region" description="Low complexity" evidence="10">
    <location>
        <begin position="86"/>
        <end position="99"/>
    </location>
</feature>
<dbReference type="SMART" id="SM00220">
    <property type="entry name" value="S_TKc"/>
    <property type="match status" value="1"/>
</dbReference>
<dbReference type="Gene3D" id="1.10.510.10">
    <property type="entry name" value="Transferase(Phosphotransferase) domain 1"/>
    <property type="match status" value="1"/>
</dbReference>
<feature type="compositionally biased region" description="Basic and acidic residues" evidence="10">
    <location>
        <begin position="170"/>
        <end position="179"/>
    </location>
</feature>
<evidence type="ECO:0000256" key="9">
    <source>
        <dbReference type="ARBA" id="ARBA00051693"/>
    </source>
</evidence>
<evidence type="ECO:0000256" key="7">
    <source>
        <dbReference type="ARBA" id="ARBA00049014"/>
    </source>
</evidence>
<evidence type="ECO:0000256" key="3">
    <source>
        <dbReference type="ARBA" id="ARBA00022777"/>
    </source>
</evidence>
<keyword evidence="1" id="KW-0808">Transferase</keyword>
<evidence type="ECO:0000256" key="5">
    <source>
        <dbReference type="ARBA" id="ARBA00038035"/>
    </source>
</evidence>
<dbReference type="Proteomes" id="UP001165085">
    <property type="component" value="Unassembled WGS sequence"/>
</dbReference>
<feature type="compositionally biased region" description="Low complexity" evidence="10">
    <location>
        <begin position="124"/>
        <end position="160"/>
    </location>
</feature>
<evidence type="ECO:0000313" key="12">
    <source>
        <dbReference type="EMBL" id="GMH79613.1"/>
    </source>
</evidence>
<feature type="domain" description="Protein kinase" evidence="11">
    <location>
        <begin position="320"/>
        <end position="607"/>
    </location>
</feature>
<dbReference type="Gene3D" id="3.30.200.20">
    <property type="entry name" value="Phosphorylase Kinase, domain 1"/>
    <property type="match status" value="1"/>
</dbReference>
<evidence type="ECO:0000256" key="2">
    <source>
        <dbReference type="ARBA" id="ARBA00022741"/>
    </source>
</evidence>
<keyword evidence="13" id="KW-1185">Reference proteome</keyword>
<dbReference type="EMBL" id="BRXY01000236">
    <property type="protein sequence ID" value="GMH79613.1"/>
    <property type="molecule type" value="Genomic_DNA"/>
</dbReference>
<comment type="catalytic activity">
    <reaction evidence="8">
        <text>L-threonyl-[protein] + ATP = O-phospho-L-threonyl-[protein] + ADP + H(+)</text>
        <dbReference type="Rhea" id="RHEA:46608"/>
        <dbReference type="Rhea" id="RHEA-COMP:11060"/>
        <dbReference type="Rhea" id="RHEA-COMP:11605"/>
        <dbReference type="ChEBI" id="CHEBI:15378"/>
        <dbReference type="ChEBI" id="CHEBI:30013"/>
        <dbReference type="ChEBI" id="CHEBI:30616"/>
        <dbReference type="ChEBI" id="CHEBI:61977"/>
        <dbReference type="ChEBI" id="CHEBI:456216"/>
        <dbReference type="EC" id="2.7.12.2"/>
    </reaction>
</comment>
<keyword evidence="4" id="KW-0067">ATP-binding</keyword>
<dbReference type="PROSITE" id="PS50011">
    <property type="entry name" value="PROTEIN_KINASE_DOM"/>
    <property type="match status" value="1"/>
</dbReference>
<comment type="catalytic activity">
    <reaction evidence="9">
        <text>L-tyrosyl-[protein] + ATP = O-phospho-L-tyrosyl-[protein] + ADP + H(+)</text>
        <dbReference type="Rhea" id="RHEA:10596"/>
        <dbReference type="Rhea" id="RHEA-COMP:10136"/>
        <dbReference type="Rhea" id="RHEA-COMP:20101"/>
        <dbReference type="ChEBI" id="CHEBI:15378"/>
        <dbReference type="ChEBI" id="CHEBI:30616"/>
        <dbReference type="ChEBI" id="CHEBI:46858"/>
        <dbReference type="ChEBI" id="CHEBI:61978"/>
        <dbReference type="ChEBI" id="CHEBI:456216"/>
        <dbReference type="EC" id="2.7.12.2"/>
    </reaction>
</comment>
<dbReference type="SUPFAM" id="SSF56112">
    <property type="entry name" value="Protein kinase-like (PK-like)"/>
    <property type="match status" value="1"/>
</dbReference>
<dbReference type="GO" id="GO:0004708">
    <property type="term" value="F:MAP kinase kinase activity"/>
    <property type="evidence" value="ECO:0007669"/>
    <property type="project" value="UniProtKB-EC"/>
</dbReference>
<evidence type="ECO:0000256" key="4">
    <source>
        <dbReference type="ARBA" id="ARBA00022840"/>
    </source>
</evidence>
<dbReference type="InterPro" id="IPR000719">
    <property type="entry name" value="Prot_kinase_dom"/>
</dbReference>
<evidence type="ECO:0000256" key="1">
    <source>
        <dbReference type="ARBA" id="ARBA00022679"/>
    </source>
</evidence>
<protein>
    <recommendedName>
        <fullName evidence="6">mitogen-activated protein kinase kinase</fullName>
        <ecNumber evidence="6">2.7.12.2</ecNumber>
    </recommendedName>
</protein>
<comment type="catalytic activity">
    <reaction evidence="7">
        <text>L-seryl-[protein] + ATP = O-phospho-L-seryl-[protein] + ADP + H(+)</text>
        <dbReference type="Rhea" id="RHEA:17989"/>
        <dbReference type="Rhea" id="RHEA-COMP:9863"/>
        <dbReference type="Rhea" id="RHEA-COMP:11604"/>
        <dbReference type="ChEBI" id="CHEBI:15378"/>
        <dbReference type="ChEBI" id="CHEBI:29999"/>
        <dbReference type="ChEBI" id="CHEBI:30616"/>
        <dbReference type="ChEBI" id="CHEBI:83421"/>
        <dbReference type="ChEBI" id="CHEBI:456216"/>
        <dbReference type="EC" id="2.7.12.2"/>
    </reaction>
</comment>
<proteinExistence type="inferred from homology"/>
<gene>
    <name evidence="12" type="ORF">TrST_g7880</name>
</gene>
<feature type="compositionally biased region" description="Pro residues" evidence="10">
    <location>
        <begin position="191"/>
        <end position="200"/>
    </location>
</feature>
<name>A0A9W7B342_9STRA</name>
<reference evidence="13" key="1">
    <citation type="journal article" date="2023" name="Commun. Biol.">
        <title>Genome analysis of Parmales, the sister group of diatoms, reveals the evolutionary specialization of diatoms from phago-mixotrophs to photoautotrophs.</title>
        <authorList>
            <person name="Ban H."/>
            <person name="Sato S."/>
            <person name="Yoshikawa S."/>
            <person name="Yamada K."/>
            <person name="Nakamura Y."/>
            <person name="Ichinomiya M."/>
            <person name="Sato N."/>
            <person name="Blanc-Mathieu R."/>
            <person name="Endo H."/>
            <person name="Kuwata A."/>
            <person name="Ogata H."/>
        </authorList>
    </citation>
    <scope>NUCLEOTIDE SEQUENCE [LARGE SCALE GENOMIC DNA]</scope>
    <source>
        <strain evidence="13">NIES 3701</strain>
    </source>
</reference>
<evidence type="ECO:0000256" key="10">
    <source>
        <dbReference type="SAM" id="MobiDB-lite"/>
    </source>
</evidence>
<dbReference type="AlphaFoldDB" id="A0A9W7B342"/>
<dbReference type="PANTHER" id="PTHR48013:SF9">
    <property type="entry name" value="DUAL SPECIFICITY MITOGEN-ACTIVATED PROTEIN KINASE KINASE 5"/>
    <property type="match status" value="1"/>
</dbReference>
<dbReference type="GO" id="GO:0005524">
    <property type="term" value="F:ATP binding"/>
    <property type="evidence" value="ECO:0007669"/>
    <property type="project" value="UniProtKB-KW"/>
</dbReference>
<evidence type="ECO:0000313" key="13">
    <source>
        <dbReference type="Proteomes" id="UP001165085"/>
    </source>
</evidence>
<evidence type="ECO:0000259" key="11">
    <source>
        <dbReference type="PROSITE" id="PS50011"/>
    </source>
</evidence>
<evidence type="ECO:0000256" key="6">
    <source>
        <dbReference type="ARBA" id="ARBA00038999"/>
    </source>
</evidence>
<comment type="similarity">
    <text evidence="5">Belongs to the protein kinase superfamily. STE Ser/Thr protein kinase family. MAP kinase kinase subfamily.</text>
</comment>
<feature type="compositionally biased region" description="Pro residues" evidence="10">
    <location>
        <begin position="37"/>
        <end position="46"/>
    </location>
</feature>
<organism evidence="12 13">
    <name type="scientific">Triparma strigata</name>
    <dbReference type="NCBI Taxonomy" id="1606541"/>
    <lineage>
        <taxon>Eukaryota</taxon>
        <taxon>Sar</taxon>
        <taxon>Stramenopiles</taxon>
        <taxon>Ochrophyta</taxon>
        <taxon>Bolidophyceae</taxon>
        <taxon>Parmales</taxon>
        <taxon>Triparmaceae</taxon>
        <taxon>Triparma</taxon>
    </lineage>
</organism>
<keyword evidence="3" id="KW-0418">Kinase</keyword>
<dbReference type="OrthoDB" id="10252354at2759"/>